<proteinExistence type="predicted"/>
<keyword evidence="2" id="KW-1185">Reference proteome</keyword>
<dbReference type="AlphaFoldDB" id="A0A8J2KG74"/>
<reference evidence="1" key="1">
    <citation type="submission" date="2021-06" db="EMBL/GenBank/DDBJ databases">
        <authorList>
            <person name="Hodson N. C."/>
            <person name="Mongue J. A."/>
            <person name="Jaron S. K."/>
        </authorList>
    </citation>
    <scope>NUCLEOTIDE SEQUENCE</scope>
</reference>
<comment type="caution">
    <text evidence="1">The sequence shown here is derived from an EMBL/GenBank/DDBJ whole genome shotgun (WGS) entry which is preliminary data.</text>
</comment>
<accession>A0A8J2KG74</accession>
<name>A0A8J2KG74_9HEXA</name>
<dbReference type="EMBL" id="CAJVCH010363398">
    <property type="protein sequence ID" value="CAG7816203.1"/>
    <property type="molecule type" value="Genomic_DNA"/>
</dbReference>
<sequence length="191" mass="22009">MDKILKFLWVSWPYIESITLTSVKVSAVAHNLDSIFCGISKEKASSYESRSANQLESVVLTCEQPSIMALTRLKKFRVELIHRQRCHRIRTKDSHRFFVTHVTAALAFARMPGLTVEVLTDVCQRKSVSCGYAFKHLEPFWRCLEHTDFQTSAFIINISCILPPMFLILSCKKEGSVFFTTESNKYQLRSY</sequence>
<evidence type="ECO:0000313" key="2">
    <source>
        <dbReference type="Proteomes" id="UP000708208"/>
    </source>
</evidence>
<dbReference type="Proteomes" id="UP000708208">
    <property type="component" value="Unassembled WGS sequence"/>
</dbReference>
<protein>
    <submittedName>
        <fullName evidence="1">Uncharacterized protein</fullName>
    </submittedName>
</protein>
<organism evidence="1 2">
    <name type="scientific">Allacma fusca</name>
    <dbReference type="NCBI Taxonomy" id="39272"/>
    <lineage>
        <taxon>Eukaryota</taxon>
        <taxon>Metazoa</taxon>
        <taxon>Ecdysozoa</taxon>
        <taxon>Arthropoda</taxon>
        <taxon>Hexapoda</taxon>
        <taxon>Collembola</taxon>
        <taxon>Symphypleona</taxon>
        <taxon>Sminthuridae</taxon>
        <taxon>Allacma</taxon>
    </lineage>
</organism>
<evidence type="ECO:0000313" key="1">
    <source>
        <dbReference type="EMBL" id="CAG7816203.1"/>
    </source>
</evidence>
<gene>
    <name evidence="1" type="ORF">AFUS01_LOCUS26833</name>
</gene>